<proteinExistence type="predicted"/>
<feature type="transmembrane region" description="Helical" evidence="1">
    <location>
        <begin position="56"/>
        <end position="76"/>
    </location>
</feature>
<sequence>MTMFYEYDVPTPPHESHDYAGSDAPSVSGIVLIGMVCATITAVTAFVMGAGLWMLLLAYTLGGMSSLLLLAALLVFRSSRSGGSLPDVRICKGTAHFAQAQSSSDKP</sequence>
<evidence type="ECO:0000313" key="3">
    <source>
        <dbReference type="Proteomes" id="UP000183974"/>
    </source>
</evidence>
<keyword evidence="3" id="KW-1185">Reference proteome</keyword>
<dbReference type="EMBL" id="FRBR01000008">
    <property type="protein sequence ID" value="SHL97214.1"/>
    <property type="molecule type" value="Genomic_DNA"/>
</dbReference>
<reference evidence="2 3" key="1">
    <citation type="submission" date="2016-11" db="EMBL/GenBank/DDBJ databases">
        <authorList>
            <person name="Jaros S."/>
            <person name="Januszkiewicz K."/>
            <person name="Wedrychowicz H."/>
        </authorList>
    </citation>
    <scope>NUCLEOTIDE SEQUENCE [LARGE SCALE GENOMIC DNA]</scope>
    <source>
        <strain evidence="2 3">DSM 29589</strain>
    </source>
</reference>
<dbReference type="AlphaFoldDB" id="A0A1M7EZC3"/>
<evidence type="ECO:0000256" key="1">
    <source>
        <dbReference type="SAM" id="Phobius"/>
    </source>
</evidence>
<feature type="transmembrane region" description="Helical" evidence="1">
    <location>
        <begin position="30"/>
        <end position="50"/>
    </location>
</feature>
<accession>A0A1M7EZC3</accession>
<protein>
    <submittedName>
        <fullName evidence="2">Uncharacterized protein</fullName>
    </submittedName>
</protein>
<name>A0A1M7EZC3_9RHOB</name>
<dbReference type="Proteomes" id="UP000183974">
    <property type="component" value="Unassembled WGS sequence"/>
</dbReference>
<evidence type="ECO:0000313" key="2">
    <source>
        <dbReference type="EMBL" id="SHL97214.1"/>
    </source>
</evidence>
<dbReference type="STRING" id="337701.SAMN05444398_10820"/>
<gene>
    <name evidence="2" type="ORF">SAMN05444398_10820</name>
</gene>
<keyword evidence="1" id="KW-0812">Transmembrane</keyword>
<organism evidence="2 3">
    <name type="scientific">Roseovarius pacificus</name>
    <dbReference type="NCBI Taxonomy" id="337701"/>
    <lineage>
        <taxon>Bacteria</taxon>
        <taxon>Pseudomonadati</taxon>
        <taxon>Pseudomonadota</taxon>
        <taxon>Alphaproteobacteria</taxon>
        <taxon>Rhodobacterales</taxon>
        <taxon>Roseobacteraceae</taxon>
        <taxon>Roseovarius</taxon>
    </lineage>
</organism>
<keyword evidence="1" id="KW-0472">Membrane</keyword>
<keyword evidence="1" id="KW-1133">Transmembrane helix</keyword>